<dbReference type="InterPro" id="IPR025349">
    <property type="entry name" value="DUF4253"/>
</dbReference>
<reference evidence="2 3" key="1">
    <citation type="submission" date="2020-08" db="EMBL/GenBank/DDBJ databases">
        <title>Whole genome shotgun sequence of Actinoplanes ianthinogenes NBRC 13996.</title>
        <authorList>
            <person name="Komaki H."/>
            <person name="Tamura T."/>
        </authorList>
    </citation>
    <scope>NUCLEOTIDE SEQUENCE [LARGE SCALE GENOMIC DNA]</scope>
    <source>
        <strain evidence="2 3">NBRC 13996</strain>
    </source>
</reference>
<evidence type="ECO:0000313" key="3">
    <source>
        <dbReference type="Proteomes" id="UP000676967"/>
    </source>
</evidence>
<protein>
    <recommendedName>
        <fullName evidence="1">DUF4253 domain-containing protein</fullName>
    </recommendedName>
</protein>
<evidence type="ECO:0000259" key="1">
    <source>
        <dbReference type="Pfam" id="PF14062"/>
    </source>
</evidence>
<gene>
    <name evidence="2" type="ORF">Aiant_21200</name>
</gene>
<dbReference type="Pfam" id="PF14062">
    <property type="entry name" value="DUF4253"/>
    <property type="match status" value="1"/>
</dbReference>
<feature type="domain" description="DUF4253" evidence="1">
    <location>
        <begin position="147"/>
        <end position="254"/>
    </location>
</feature>
<sequence length="254" mass="28070">MSVGESPKLDDDPVGGAWRSAQGLLWVSRPTVEPGWWSTVHAQFAASGLWPLLLRGLYAEPPLRPWETDELNPRLIRTRPGDHDPAALLREWFEGQVPEEEDEFDFATFPAEWPGLTPAPAGGVDPEQRAAEVAELLAGSERMTGARLGLVRCERSADIPALIGWTGPVNHENDTAKFCTVLRSWEERFGVRLLSLGFDKMILSVAAPPADLPAAQLLAAEHLAFCSDTVGGITEVREYATELVGQTEWEFWWD</sequence>
<keyword evidence="3" id="KW-1185">Reference proteome</keyword>
<evidence type="ECO:0000313" key="2">
    <source>
        <dbReference type="EMBL" id="BCJ41463.1"/>
    </source>
</evidence>
<proteinExistence type="predicted"/>
<name>A0ABN6C9U3_9ACTN</name>
<organism evidence="2 3">
    <name type="scientific">Actinoplanes ianthinogenes</name>
    <dbReference type="NCBI Taxonomy" id="122358"/>
    <lineage>
        <taxon>Bacteria</taxon>
        <taxon>Bacillati</taxon>
        <taxon>Actinomycetota</taxon>
        <taxon>Actinomycetes</taxon>
        <taxon>Micromonosporales</taxon>
        <taxon>Micromonosporaceae</taxon>
        <taxon>Actinoplanes</taxon>
    </lineage>
</organism>
<accession>A0ABN6C9U3</accession>
<dbReference type="Proteomes" id="UP000676967">
    <property type="component" value="Chromosome"/>
</dbReference>
<dbReference type="EMBL" id="AP023356">
    <property type="protein sequence ID" value="BCJ41463.1"/>
    <property type="molecule type" value="Genomic_DNA"/>
</dbReference>
<dbReference type="RefSeq" id="WP_189333389.1">
    <property type="nucleotide sequence ID" value="NZ_AP023356.1"/>
</dbReference>